<dbReference type="Proteomes" id="UP001605036">
    <property type="component" value="Unassembled WGS sequence"/>
</dbReference>
<dbReference type="NCBIfam" id="TIGR00797">
    <property type="entry name" value="matE"/>
    <property type="match status" value="1"/>
</dbReference>
<feature type="transmembrane region" description="Helical" evidence="6">
    <location>
        <begin position="382"/>
        <end position="402"/>
    </location>
</feature>
<feature type="region of interest" description="Disordered" evidence="7">
    <location>
        <begin position="1"/>
        <end position="30"/>
    </location>
</feature>
<dbReference type="InterPro" id="IPR045069">
    <property type="entry name" value="MATE_euk"/>
</dbReference>
<protein>
    <recommendedName>
        <fullName evidence="6">Protein DETOXIFICATION</fullName>
    </recommendedName>
    <alternativeName>
        <fullName evidence="6">Multidrug and toxic compound extrusion protein</fullName>
    </alternativeName>
</protein>
<keyword evidence="4 6" id="KW-1133">Transmembrane helix</keyword>
<dbReference type="GO" id="GO:0016020">
    <property type="term" value="C:membrane"/>
    <property type="evidence" value="ECO:0007669"/>
    <property type="project" value="UniProtKB-SubCell"/>
</dbReference>
<evidence type="ECO:0000256" key="4">
    <source>
        <dbReference type="ARBA" id="ARBA00022989"/>
    </source>
</evidence>
<proteinExistence type="inferred from homology"/>
<evidence type="ECO:0000256" key="2">
    <source>
        <dbReference type="ARBA" id="ARBA00010199"/>
    </source>
</evidence>
<dbReference type="Pfam" id="PF01554">
    <property type="entry name" value="MatE"/>
    <property type="match status" value="2"/>
</dbReference>
<dbReference type="EMBL" id="JBHFFA010000003">
    <property type="protein sequence ID" value="KAL2633704.1"/>
    <property type="molecule type" value="Genomic_DNA"/>
</dbReference>
<organism evidence="8 9">
    <name type="scientific">Riccia fluitans</name>
    <dbReference type="NCBI Taxonomy" id="41844"/>
    <lineage>
        <taxon>Eukaryota</taxon>
        <taxon>Viridiplantae</taxon>
        <taxon>Streptophyta</taxon>
        <taxon>Embryophyta</taxon>
        <taxon>Marchantiophyta</taxon>
        <taxon>Marchantiopsida</taxon>
        <taxon>Marchantiidae</taxon>
        <taxon>Marchantiales</taxon>
        <taxon>Ricciaceae</taxon>
        <taxon>Riccia</taxon>
    </lineage>
</organism>
<feature type="transmembrane region" description="Helical" evidence="6">
    <location>
        <begin position="51"/>
        <end position="70"/>
    </location>
</feature>
<evidence type="ECO:0000313" key="8">
    <source>
        <dbReference type="EMBL" id="KAL2633704.1"/>
    </source>
</evidence>
<dbReference type="AlphaFoldDB" id="A0ABD1YTD9"/>
<comment type="caution">
    <text evidence="8">The sequence shown here is derived from an EMBL/GenBank/DDBJ whole genome shotgun (WGS) entry which is preliminary data.</text>
</comment>
<feature type="compositionally biased region" description="Polar residues" evidence="7">
    <location>
        <begin position="9"/>
        <end position="19"/>
    </location>
</feature>
<feature type="transmembrane region" description="Helical" evidence="6">
    <location>
        <begin position="342"/>
        <end position="362"/>
    </location>
</feature>
<feature type="transmembrane region" description="Helical" evidence="6">
    <location>
        <begin position="185"/>
        <end position="207"/>
    </location>
</feature>
<keyword evidence="5 6" id="KW-0472">Membrane</keyword>
<keyword evidence="9" id="KW-1185">Reference proteome</keyword>
<reference evidence="8 9" key="1">
    <citation type="submission" date="2024-09" db="EMBL/GenBank/DDBJ databases">
        <title>Chromosome-scale assembly of Riccia fluitans.</title>
        <authorList>
            <person name="Paukszto L."/>
            <person name="Sawicki J."/>
            <person name="Karawczyk K."/>
            <person name="Piernik-Szablinska J."/>
            <person name="Szczecinska M."/>
            <person name="Mazdziarz M."/>
        </authorList>
    </citation>
    <scope>NUCLEOTIDE SEQUENCE [LARGE SCALE GENOMIC DNA]</scope>
    <source>
        <strain evidence="8">Rf_01</strain>
        <tissue evidence="8">Aerial parts of the thallus</tissue>
    </source>
</reference>
<feature type="transmembrane region" description="Helical" evidence="6">
    <location>
        <begin position="444"/>
        <end position="462"/>
    </location>
</feature>
<comment type="similarity">
    <text evidence="2 6">Belongs to the multi antimicrobial extrusion (MATE) (TC 2.A.66.1) family.</text>
</comment>
<feature type="transmembrane region" description="Helical" evidence="6">
    <location>
        <begin position="214"/>
        <end position="238"/>
    </location>
</feature>
<evidence type="ECO:0000256" key="1">
    <source>
        <dbReference type="ARBA" id="ARBA00004141"/>
    </source>
</evidence>
<comment type="subcellular location">
    <subcellularLocation>
        <location evidence="1">Membrane</location>
        <topology evidence="1">Multi-pass membrane protein</topology>
    </subcellularLocation>
</comment>
<dbReference type="InterPro" id="IPR002528">
    <property type="entry name" value="MATE_fam"/>
</dbReference>
<keyword evidence="3 6" id="KW-0812">Transmembrane</keyword>
<evidence type="ECO:0000256" key="6">
    <source>
        <dbReference type="RuleBase" id="RU004914"/>
    </source>
</evidence>
<dbReference type="CDD" id="cd13132">
    <property type="entry name" value="MATE_eukaryotic"/>
    <property type="match status" value="1"/>
</dbReference>
<evidence type="ECO:0000256" key="3">
    <source>
        <dbReference type="ARBA" id="ARBA00022692"/>
    </source>
</evidence>
<dbReference type="PANTHER" id="PTHR11206">
    <property type="entry name" value="MULTIDRUG RESISTANCE PROTEIN"/>
    <property type="match status" value="1"/>
</dbReference>
<evidence type="ECO:0000256" key="5">
    <source>
        <dbReference type="ARBA" id="ARBA00023136"/>
    </source>
</evidence>
<gene>
    <name evidence="8" type="ORF">R1flu_005183</name>
</gene>
<feature type="transmembrane region" description="Helical" evidence="6">
    <location>
        <begin position="298"/>
        <end position="321"/>
    </location>
</feature>
<accession>A0ABD1YTD9</accession>
<feature type="transmembrane region" description="Helical" evidence="6">
    <location>
        <begin position="115"/>
        <end position="136"/>
    </location>
</feature>
<feature type="transmembrane region" description="Helical" evidence="6">
    <location>
        <begin position="414"/>
        <end position="432"/>
    </location>
</feature>
<feature type="transmembrane region" description="Helical" evidence="6">
    <location>
        <begin position="77"/>
        <end position="95"/>
    </location>
</feature>
<sequence length="485" mass="53289">METSRSENETLLPQTQPTDDGTHDNGPSRIPASVEVKKQLKLAGPLALNNFSVYCLSILTSMFIGHLGTLELSSSSLAMSIASVSGYTLMLGLASGLETFCGQAFGAEKYALLGVFLQSEFLASLSLCFPVVALWWNIEPVLVYLGQDEEVSKMAGLFLRFMSPSIFASAVQQALVIYLQMQNVVIPQLVSSVSTCILHVLTCFILIRKLEFGFAGGAISLCLSYFYNVIFLLVWISFNSTTYRKTWVGISSEAVAALPTFFRVAIPSVFMKCMEYWAYELMVPFTGLLPNPVFECSILYIVLGTSAIIYMVSMAIGAGVSTRVSNETGAGRPFSARHAFKIGLLLVLVYTGSMAVIVIIFRKSWPFVFSDDRVVVDAVAKWLPFVALTFLLEGVQAVCSGVARGCGWQRTGAWINLISFYVIGAPLVYVFSVRLQMGAQGVWLGYYTGLLLQMSIYSTVAFRTNWPKMAERVQKLHFPTTLVLS</sequence>
<name>A0ABD1YTD9_9MARC</name>
<evidence type="ECO:0000256" key="7">
    <source>
        <dbReference type="SAM" id="MobiDB-lite"/>
    </source>
</evidence>
<evidence type="ECO:0000313" key="9">
    <source>
        <dbReference type="Proteomes" id="UP001605036"/>
    </source>
</evidence>